<evidence type="ECO:0000313" key="4">
    <source>
        <dbReference type="Proteomes" id="UP000542353"/>
    </source>
</evidence>
<dbReference type="EMBL" id="JACHIH010000036">
    <property type="protein sequence ID" value="MBB5049415.1"/>
    <property type="molecule type" value="Genomic_DNA"/>
</dbReference>
<keyword evidence="4" id="KW-1185">Reference proteome</keyword>
<proteinExistence type="predicted"/>
<accession>A0A7W8E115</accession>
<evidence type="ECO:0000256" key="1">
    <source>
        <dbReference type="SAM" id="Phobius"/>
    </source>
</evidence>
<keyword evidence="3" id="KW-0012">Acyltransferase</keyword>
<gene>
    <name evidence="3" type="ORF">HNR60_004193</name>
</gene>
<keyword evidence="1" id="KW-0472">Membrane</keyword>
<protein>
    <submittedName>
        <fullName evidence="3">Surface polysaccharide O-acyltransferase-like enzyme</fullName>
    </submittedName>
</protein>
<name>A0A7W8E115_9BRAD</name>
<feature type="transmembrane region" description="Helical" evidence="1">
    <location>
        <begin position="68"/>
        <end position="87"/>
    </location>
</feature>
<keyword evidence="1" id="KW-1133">Transmembrane helix</keyword>
<keyword evidence="3" id="KW-0808">Transferase</keyword>
<dbReference type="RefSeq" id="WP_184261638.1">
    <property type="nucleotide sequence ID" value="NZ_JACHIH010000036.1"/>
</dbReference>
<dbReference type="Pfam" id="PF01757">
    <property type="entry name" value="Acyl_transf_3"/>
    <property type="match status" value="1"/>
</dbReference>
<evidence type="ECO:0000313" key="3">
    <source>
        <dbReference type="EMBL" id="MBB5049415.1"/>
    </source>
</evidence>
<feature type="transmembrane region" description="Helical" evidence="1">
    <location>
        <begin position="227"/>
        <end position="249"/>
    </location>
</feature>
<feature type="transmembrane region" description="Helical" evidence="1">
    <location>
        <begin position="188"/>
        <end position="207"/>
    </location>
</feature>
<dbReference type="GO" id="GO:0016747">
    <property type="term" value="F:acyltransferase activity, transferring groups other than amino-acyl groups"/>
    <property type="evidence" value="ECO:0007669"/>
    <property type="project" value="InterPro"/>
</dbReference>
<keyword evidence="1" id="KW-0812">Transmembrane</keyword>
<dbReference type="PANTHER" id="PTHR36927:SF4">
    <property type="entry name" value="BLR5718 PROTEIN"/>
    <property type="match status" value="1"/>
</dbReference>
<comment type="caution">
    <text evidence="3">The sequence shown here is derived from an EMBL/GenBank/DDBJ whole genome shotgun (WGS) entry which is preliminary data.</text>
</comment>
<sequence length="393" mass="43902">MTLVSDPIELAVAPAGTHSARNLSLDRTRSFLTILVLIHHAVIPYTYYGHTDPKSFAGFDVIVLATDSFFMAMFFMLSGLFLWPSVAHRRPGVFARDRLIRLGLPFVFAAVTIIPIAYYAIALRQSPELGFGEFWVKTVSEGPWPSGPLWFLWVLLIYSIVGGALYRYSPHALDFINRLSVRAFDRPIVLFVVFVAVAAIVYVPVRVWLGPNHWLEFGPFSVQTSRILLYAAYFFLGAGIGAANIKTGLLSPDGALPNEWWRWALTALLPYCALWGLIYVKREILGNPDGLPASYEASYAVAFVVFSAAITFAILAFFLRFKTSGWSLLDPLQHDAYGIFLVHYAYMLWLQYWLYGYDLPAIAKAGIVFVLGLALSWATTALLRRIPGVALVL</sequence>
<feature type="domain" description="Acyltransferase 3" evidence="2">
    <location>
        <begin position="23"/>
        <end position="380"/>
    </location>
</feature>
<dbReference type="AlphaFoldDB" id="A0A7W8E115"/>
<feature type="transmembrane region" description="Helical" evidence="1">
    <location>
        <begin position="336"/>
        <end position="355"/>
    </location>
</feature>
<feature type="transmembrane region" description="Helical" evidence="1">
    <location>
        <begin position="300"/>
        <end position="321"/>
    </location>
</feature>
<feature type="transmembrane region" description="Helical" evidence="1">
    <location>
        <begin position="361"/>
        <end position="383"/>
    </location>
</feature>
<feature type="transmembrane region" description="Helical" evidence="1">
    <location>
        <begin position="99"/>
        <end position="121"/>
    </location>
</feature>
<feature type="transmembrane region" description="Helical" evidence="1">
    <location>
        <begin position="31"/>
        <end position="48"/>
    </location>
</feature>
<feature type="transmembrane region" description="Helical" evidence="1">
    <location>
        <begin position="261"/>
        <end position="280"/>
    </location>
</feature>
<evidence type="ECO:0000259" key="2">
    <source>
        <dbReference type="Pfam" id="PF01757"/>
    </source>
</evidence>
<feature type="transmembrane region" description="Helical" evidence="1">
    <location>
        <begin position="150"/>
        <end position="168"/>
    </location>
</feature>
<dbReference type="PANTHER" id="PTHR36927">
    <property type="entry name" value="BLR4337 PROTEIN"/>
    <property type="match status" value="1"/>
</dbReference>
<dbReference type="Proteomes" id="UP000542353">
    <property type="component" value="Unassembled WGS sequence"/>
</dbReference>
<dbReference type="InterPro" id="IPR050623">
    <property type="entry name" value="Glucan_succinyl_AcylTrfase"/>
</dbReference>
<organism evidence="3 4">
    <name type="scientific">Rhodopseudomonas rhenobacensis</name>
    <dbReference type="NCBI Taxonomy" id="87461"/>
    <lineage>
        <taxon>Bacteria</taxon>
        <taxon>Pseudomonadati</taxon>
        <taxon>Pseudomonadota</taxon>
        <taxon>Alphaproteobacteria</taxon>
        <taxon>Hyphomicrobiales</taxon>
        <taxon>Nitrobacteraceae</taxon>
        <taxon>Rhodopseudomonas</taxon>
    </lineage>
</organism>
<dbReference type="InterPro" id="IPR002656">
    <property type="entry name" value="Acyl_transf_3_dom"/>
</dbReference>
<reference evidence="3 4" key="1">
    <citation type="submission" date="2020-08" db="EMBL/GenBank/DDBJ databases">
        <title>Genomic Encyclopedia of Type Strains, Phase IV (KMG-IV): sequencing the most valuable type-strain genomes for metagenomic binning, comparative biology and taxonomic classification.</title>
        <authorList>
            <person name="Goeker M."/>
        </authorList>
    </citation>
    <scope>NUCLEOTIDE SEQUENCE [LARGE SCALE GENOMIC DNA]</scope>
    <source>
        <strain evidence="3 4">DSM 12706</strain>
    </source>
</reference>